<organism evidence="3 4">
    <name type="scientific">Vigna angularis var. angularis</name>
    <dbReference type="NCBI Taxonomy" id="157739"/>
    <lineage>
        <taxon>Eukaryota</taxon>
        <taxon>Viridiplantae</taxon>
        <taxon>Streptophyta</taxon>
        <taxon>Embryophyta</taxon>
        <taxon>Tracheophyta</taxon>
        <taxon>Spermatophyta</taxon>
        <taxon>Magnoliopsida</taxon>
        <taxon>eudicotyledons</taxon>
        <taxon>Gunneridae</taxon>
        <taxon>Pentapetalae</taxon>
        <taxon>rosids</taxon>
        <taxon>fabids</taxon>
        <taxon>Fabales</taxon>
        <taxon>Fabaceae</taxon>
        <taxon>Papilionoideae</taxon>
        <taxon>50 kb inversion clade</taxon>
        <taxon>NPAAA clade</taxon>
        <taxon>indigoferoid/millettioid clade</taxon>
        <taxon>Phaseoleae</taxon>
        <taxon>Vigna</taxon>
    </lineage>
</organism>
<dbReference type="OrthoDB" id="1306244at2759"/>
<evidence type="ECO:0000256" key="1">
    <source>
        <dbReference type="SAM" id="MobiDB-lite"/>
    </source>
</evidence>
<reference evidence="3 4" key="1">
    <citation type="journal article" date="2015" name="Sci. Rep.">
        <title>The power of single molecule real-time sequencing technology in the de novo assembly of a eukaryotic genome.</title>
        <authorList>
            <person name="Sakai H."/>
            <person name="Naito K."/>
            <person name="Ogiso-Tanaka E."/>
            <person name="Takahashi Y."/>
            <person name="Iseki K."/>
            <person name="Muto C."/>
            <person name="Satou K."/>
            <person name="Teruya K."/>
            <person name="Shiroma A."/>
            <person name="Shimoji M."/>
            <person name="Hirano T."/>
            <person name="Itoh T."/>
            <person name="Kaga A."/>
            <person name="Tomooka N."/>
        </authorList>
    </citation>
    <scope>NUCLEOTIDE SEQUENCE [LARGE SCALE GENOMIC DNA]</scope>
    <source>
        <strain evidence="4">cv. Shumari</strain>
    </source>
</reference>
<feature type="non-terminal residue" evidence="3">
    <location>
        <position position="162"/>
    </location>
</feature>
<feature type="domain" description="Putative plant transposon protein" evidence="2">
    <location>
        <begin position="65"/>
        <end position="160"/>
    </location>
</feature>
<accession>A0A0S3SY91</accession>
<name>A0A0S3SY91_PHAAN</name>
<dbReference type="Pfam" id="PF20167">
    <property type="entry name" value="Transposase_32"/>
    <property type="match status" value="1"/>
</dbReference>
<dbReference type="InterPro" id="IPR046796">
    <property type="entry name" value="Transposase_32_dom"/>
</dbReference>
<evidence type="ECO:0000313" key="4">
    <source>
        <dbReference type="Proteomes" id="UP000291084"/>
    </source>
</evidence>
<dbReference type="AlphaFoldDB" id="A0A0S3SY91"/>
<proteinExistence type="predicted"/>
<protein>
    <recommendedName>
        <fullName evidence="2">Putative plant transposon protein domain-containing protein</fullName>
    </recommendedName>
</protein>
<dbReference type="EMBL" id="AP015042">
    <property type="protein sequence ID" value="BAT97666.1"/>
    <property type="molecule type" value="Genomic_DNA"/>
</dbReference>
<evidence type="ECO:0000313" key="3">
    <source>
        <dbReference type="EMBL" id="BAT97666.1"/>
    </source>
</evidence>
<gene>
    <name evidence="3" type="primary">Vigan.09G118100</name>
    <name evidence="3" type="ORF">VIGAN_09118100</name>
</gene>
<feature type="region of interest" description="Disordered" evidence="1">
    <location>
        <begin position="1"/>
        <end position="26"/>
    </location>
</feature>
<keyword evidence="4" id="KW-1185">Reference proteome</keyword>
<evidence type="ECO:0000259" key="2">
    <source>
        <dbReference type="Pfam" id="PF20167"/>
    </source>
</evidence>
<sequence length="162" mass="18833">MASSSGKRIKTVGNKRKEPERPYSNKFLSGRHEQHFLIVQDRRLLMERKAGWIPDLAPQFGEELERRKWERIATYPAPANIAVVKEFYTNAKPLGDSHTETYMSYVTGKIIRYDPDSINRFLHIDWTGVQCQFALNMKEGAEFDAMESVLCVPEGHFQRNRN</sequence>
<dbReference type="Proteomes" id="UP000291084">
    <property type="component" value="Chromosome 9"/>
</dbReference>